<dbReference type="EMBL" id="FNTH01000001">
    <property type="protein sequence ID" value="SEE09477.1"/>
    <property type="molecule type" value="Genomic_DNA"/>
</dbReference>
<evidence type="ECO:0008006" key="3">
    <source>
        <dbReference type="Google" id="ProtNLM"/>
    </source>
</evidence>
<reference evidence="1 2" key="1">
    <citation type="submission" date="2016-10" db="EMBL/GenBank/DDBJ databases">
        <authorList>
            <person name="de Groot N.N."/>
        </authorList>
    </citation>
    <scope>NUCLEOTIDE SEQUENCE [LARGE SCALE GENOMIC DNA]</scope>
    <source>
        <strain evidence="1 2">MT12</strain>
    </source>
</reference>
<dbReference type="AlphaFoldDB" id="A0A1H5G1D9"/>
<accession>A0A1H5G1D9</accession>
<dbReference type="PROSITE" id="PS51257">
    <property type="entry name" value="PROKAR_LIPOPROTEIN"/>
    <property type="match status" value="1"/>
</dbReference>
<proteinExistence type="predicted"/>
<evidence type="ECO:0000313" key="2">
    <source>
        <dbReference type="Proteomes" id="UP000198992"/>
    </source>
</evidence>
<organism evidence="1 2">
    <name type="scientific">Bradyrhizobium erythrophlei</name>
    <dbReference type="NCBI Taxonomy" id="1437360"/>
    <lineage>
        <taxon>Bacteria</taxon>
        <taxon>Pseudomonadati</taxon>
        <taxon>Pseudomonadota</taxon>
        <taxon>Alphaproteobacteria</taxon>
        <taxon>Hyphomicrobiales</taxon>
        <taxon>Nitrobacteraceae</taxon>
        <taxon>Bradyrhizobium</taxon>
    </lineage>
</organism>
<protein>
    <recommendedName>
        <fullName evidence="3">Lipoprotein</fullName>
    </recommendedName>
</protein>
<dbReference type="Proteomes" id="UP000198992">
    <property type="component" value="Unassembled WGS sequence"/>
</dbReference>
<gene>
    <name evidence="1" type="ORF">SAMN05444164_6882</name>
</gene>
<name>A0A1H5G1D9_9BRAD</name>
<dbReference type="OrthoDB" id="8238109at2"/>
<sequence>MRLLSIAAACAVLAGCAASKQEVVTRLGDQYIGKNIDTLVVQFGPPTSMFKMNSGQSSYVWQLSAVTDIETDRGWGTASTRYCKVSVITSPTGVVQQLNTEDSNAGYGLGGVVGMYGSICGQRLGMRPQG</sequence>
<evidence type="ECO:0000313" key="1">
    <source>
        <dbReference type="EMBL" id="SEE09477.1"/>
    </source>
</evidence>